<dbReference type="SUPFAM" id="SSF57603">
    <property type="entry name" value="FnI-like domain"/>
    <property type="match status" value="1"/>
</dbReference>
<name>A0A0B7AA77_9EUPU</name>
<gene>
    <name evidence="1" type="primary">ORF107178</name>
</gene>
<evidence type="ECO:0000313" key="1">
    <source>
        <dbReference type="EMBL" id="CEK77889.1"/>
    </source>
</evidence>
<organism evidence="1">
    <name type="scientific">Arion vulgaris</name>
    <dbReference type="NCBI Taxonomy" id="1028688"/>
    <lineage>
        <taxon>Eukaryota</taxon>
        <taxon>Metazoa</taxon>
        <taxon>Spiralia</taxon>
        <taxon>Lophotrochozoa</taxon>
        <taxon>Mollusca</taxon>
        <taxon>Gastropoda</taxon>
        <taxon>Heterobranchia</taxon>
        <taxon>Euthyneura</taxon>
        <taxon>Panpulmonata</taxon>
        <taxon>Eupulmonata</taxon>
        <taxon>Stylommatophora</taxon>
        <taxon>Helicina</taxon>
        <taxon>Arionoidea</taxon>
        <taxon>Arionidae</taxon>
        <taxon>Arion</taxon>
    </lineage>
</organism>
<proteinExistence type="predicted"/>
<feature type="non-terminal residue" evidence="1">
    <location>
        <position position="1"/>
    </location>
</feature>
<dbReference type="Gene3D" id="6.20.200.20">
    <property type="match status" value="1"/>
</dbReference>
<accession>A0A0B7AA77</accession>
<evidence type="ECO:0008006" key="2">
    <source>
        <dbReference type="Google" id="ProtNLM"/>
    </source>
</evidence>
<sequence length="80" mass="9137">CNRCWCSNGLEMCNRMACPPTNGEEGQKQPFKRCQVKGVWYNHGELTGDQCDRCMCANGHELCDKKECLVEHPHIEGCYI</sequence>
<protein>
    <recommendedName>
        <fullName evidence="2">VWFC domain-containing protein</fullName>
    </recommendedName>
</protein>
<dbReference type="AlphaFoldDB" id="A0A0B7AA77"/>
<reference evidence="1" key="1">
    <citation type="submission" date="2014-12" db="EMBL/GenBank/DDBJ databases">
        <title>Insight into the proteome of Arion vulgaris.</title>
        <authorList>
            <person name="Aradska J."/>
            <person name="Bulat T."/>
            <person name="Smidak R."/>
            <person name="Sarate P."/>
            <person name="Gangsoo J."/>
            <person name="Sialana F."/>
            <person name="Bilban M."/>
            <person name="Lubec G."/>
        </authorList>
    </citation>
    <scope>NUCLEOTIDE SEQUENCE</scope>
    <source>
        <tissue evidence="1">Skin</tissue>
    </source>
</reference>
<feature type="non-terminal residue" evidence="1">
    <location>
        <position position="80"/>
    </location>
</feature>
<dbReference type="EMBL" id="HACG01031024">
    <property type="protein sequence ID" value="CEK77889.1"/>
    <property type="molecule type" value="Transcribed_RNA"/>
</dbReference>